<comment type="caution">
    <text evidence="10">The sequence shown here is derived from an EMBL/GenBank/DDBJ whole genome shotgun (WGS) entry which is preliminary data.</text>
</comment>
<keyword evidence="4" id="KW-0479">Metal-binding</keyword>
<comment type="similarity">
    <text evidence="2">Belongs to the AOR/FOR family.</text>
</comment>
<dbReference type="GO" id="GO:0016625">
    <property type="term" value="F:oxidoreductase activity, acting on the aldehyde or oxo group of donors, iron-sulfur protein as acceptor"/>
    <property type="evidence" value="ECO:0007669"/>
    <property type="project" value="InterPro"/>
</dbReference>
<dbReference type="InterPro" id="IPR013983">
    <property type="entry name" value="Ald_Fedxn_OxRdtase_N"/>
</dbReference>
<evidence type="ECO:0000256" key="4">
    <source>
        <dbReference type="ARBA" id="ARBA00022723"/>
    </source>
</evidence>
<comment type="cofactor">
    <cofactor evidence="8">
        <name>tungstopterin</name>
        <dbReference type="ChEBI" id="CHEBI:30402"/>
    </cofactor>
</comment>
<evidence type="ECO:0000256" key="1">
    <source>
        <dbReference type="ARBA" id="ARBA00001966"/>
    </source>
</evidence>
<reference evidence="10 11" key="1">
    <citation type="submission" date="2020-01" db="EMBL/GenBank/DDBJ databases">
        <title>Whole genome sequence of Heliobacterium gestii DSM 11169.</title>
        <authorList>
            <person name="Kyndt J.A."/>
            <person name="Meyer T.E."/>
        </authorList>
    </citation>
    <scope>NUCLEOTIDE SEQUENCE [LARGE SCALE GENOMIC DNA]</scope>
    <source>
        <strain evidence="10 11">DSM 11169</strain>
    </source>
</reference>
<evidence type="ECO:0000256" key="3">
    <source>
        <dbReference type="ARBA" id="ARBA00022485"/>
    </source>
</evidence>
<evidence type="ECO:0000256" key="8">
    <source>
        <dbReference type="ARBA" id="ARBA00049934"/>
    </source>
</evidence>
<name>A0A845LIU5_HELGE</name>
<dbReference type="Pfam" id="PF01314">
    <property type="entry name" value="AFOR_C"/>
    <property type="match status" value="1"/>
</dbReference>
<accession>A0A845LIU5</accession>
<evidence type="ECO:0000313" key="10">
    <source>
        <dbReference type="EMBL" id="MZP44489.1"/>
    </source>
</evidence>
<protein>
    <submittedName>
        <fullName evidence="10">Aldehyde ferredoxin oxidoreductase</fullName>
    </submittedName>
</protein>
<keyword evidence="5" id="KW-0560">Oxidoreductase</keyword>
<evidence type="ECO:0000256" key="7">
    <source>
        <dbReference type="ARBA" id="ARBA00023014"/>
    </source>
</evidence>
<dbReference type="PANTHER" id="PTHR30038:SF0">
    <property type="entry name" value="TUNGSTEN-CONTAINING ALDEHYDE FERREDOXIN OXIDOREDUCTASE"/>
    <property type="match status" value="1"/>
</dbReference>
<dbReference type="AlphaFoldDB" id="A0A845LIU5"/>
<dbReference type="SUPFAM" id="SSF56228">
    <property type="entry name" value="Aldehyde ferredoxin oxidoreductase, N-terminal domain"/>
    <property type="match status" value="1"/>
</dbReference>
<dbReference type="SMART" id="SM00790">
    <property type="entry name" value="AFOR_N"/>
    <property type="match status" value="1"/>
</dbReference>
<dbReference type="PANTHER" id="PTHR30038">
    <property type="entry name" value="ALDEHYDE FERREDOXIN OXIDOREDUCTASE"/>
    <property type="match status" value="1"/>
</dbReference>
<dbReference type="Gene3D" id="1.10.599.10">
    <property type="entry name" value="Aldehyde Ferredoxin Oxidoreductase Protein, subunit A, domain 3"/>
    <property type="match status" value="1"/>
</dbReference>
<dbReference type="InterPro" id="IPR051919">
    <property type="entry name" value="W-dependent_AOR"/>
</dbReference>
<dbReference type="InterPro" id="IPR013984">
    <property type="entry name" value="Ald_Fedxn_OxRdtase_dom2"/>
</dbReference>
<dbReference type="InterPro" id="IPR013985">
    <property type="entry name" value="Ald_Fedxn_OxRdtase_dom3"/>
</dbReference>
<feature type="domain" description="Aldehyde ferredoxin oxidoreductase N-terminal" evidence="9">
    <location>
        <begin position="4"/>
        <end position="207"/>
    </location>
</feature>
<keyword evidence="7" id="KW-0411">Iron-sulfur</keyword>
<dbReference type="EMBL" id="WXEX01000017">
    <property type="protein sequence ID" value="MZP44489.1"/>
    <property type="molecule type" value="Genomic_DNA"/>
</dbReference>
<dbReference type="OrthoDB" id="9763894at2"/>
<dbReference type="InterPro" id="IPR001203">
    <property type="entry name" value="OxRdtase_Ald_Fedxn_C"/>
</dbReference>
<sequence>MNAYVGTVLRINLSEQTLKRESLDVEVAKKFIGGRGLGSYLLSQEIDPTIDALSPENKVFITTGPLTGTNVPTGGRYMVITKSPLTGTIACSNSGGFWGPELKNAGYDIVILEGKSDKPVYISIQDDKVEIRDAAHLWGMKVNETTDALLEEAGDPKARVLCIGPAGENLSPMGAVMNDRFRAAGRSGVGAVVGSKNVKAIVVRGTGKVQLADPERMKGILKGVMQKIRENGVTGQGLPAYGTAVLVNIINESGVLPTRNFQTGVFADAEAISGETMAEKYLVKKDPCYRCPIACGRYTKADDMEGGGPEYETVWCYGSDCGVNDMKAIIKANHLCNEYGLDTISAGSTIACAMELFEKGYIKAEEVDGPELVWGNAEAVVEWTRKMGAAEGFGAKLALGSYRLADSYGVPEYSMTVKKQELPAYDPRGIQGHGVQYATSNRGGCHVRGYLISPEILGLPEKLDRFSLEGKPLWAKIFQDLTASIDASGMCLFTSFALGAGDYADMLSAAMGVEWTADEVLVAGDRIYNLERLFNMQAGLTKADDTLPKRLLEEPLPDGPSKGWVHKLDELLPLYYEVRGWDADGVPTKEKLQGLGLE</sequence>
<keyword evidence="3" id="KW-0004">4Fe-4S</keyword>
<dbReference type="Gene3D" id="1.10.569.10">
    <property type="entry name" value="Aldehyde Ferredoxin Oxidoreductase Protein, subunit A, domain 2"/>
    <property type="match status" value="1"/>
</dbReference>
<dbReference type="Pfam" id="PF02730">
    <property type="entry name" value="AFOR_N"/>
    <property type="match status" value="1"/>
</dbReference>
<evidence type="ECO:0000256" key="2">
    <source>
        <dbReference type="ARBA" id="ARBA00011032"/>
    </source>
</evidence>
<dbReference type="RefSeq" id="WP_161263056.1">
    <property type="nucleotide sequence ID" value="NZ_JAFBDC010000018.1"/>
</dbReference>
<dbReference type="Gene3D" id="3.60.9.10">
    <property type="entry name" value="Aldehyde ferredoxin oxidoreductase, N-terminal domain"/>
    <property type="match status" value="1"/>
</dbReference>
<dbReference type="InterPro" id="IPR036503">
    <property type="entry name" value="Ald_Fedxn_OxRdtase_N_sf"/>
</dbReference>
<proteinExistence type="inferred from homology"/>
<comment type="cofactor">
    <cofactor evidence="1">
        <name>[4Fe-4S] cluster</name>
        <dbReference type="ChEBI" id="CHEBI:49883"/>
    </cofactor>
</comment>
<evidence type="ECO:0000256" key="5">
    <source>
        <dbReference type="ARBA" id="ARBA00023002"/>
    </source>
</evidence>
<keyword evidence="6" id="KW-0408">Iron</keyword>
<keyword evidence="11" id="KW-1185">Reference proteome</keyword>
<dbReference type="InterPro" id="IPR036021">
    <property type="entry name" value="Tungsten_al_ferr_oxy-like_C"/>
</dbReference>
<organism evidence="10 11">
    <name type="scientific">Heliomicrobium gestii</name>
    <name type="common">Heliobacterium gestii</name>
    <dbReference type="NCBI Taxonomy" id="2699"/>
    <lineage>
        <taxon>Bacteria</taxon>
        <taxon>Bacillati</taxon>
        <taxon>Bacillota</taxon>
        <taxon>Clostridia</taxon>
        <taxon>Eubacteriales</taxon>
        <taxon>Heliobacteriaceae</taxon>
        <taxon>Heliomicrobium</taxon>
    </lineage>
</organism>
<evidence type="ECO:0000259" key="9">
    <source>
        <dbReference type="SMART" id="SM00790"/>
    </source>
</evidence>
<gene>
    <name evidence="10" type="ORF">GTO89_15765</name>
</gene>
<dbReference type="Proteomes" id="UP000471031">
    <property type="component" value="Unassembled WGS sequence"/>
</dbReference>
<dbReference type="SUPFAM" id="SSF48310">
    <property type="entry name" value="Aldehyde ferredoxin oxidoreductase, C-terminal domains"/>
    <property type="match status" value="1"/>
</dbReference>
<dbReference type="GO" id="GO:0051539">
    <property type="term" value="F:4 iron, 4 sulfur cluster binding"/>
    <property type="evidence" value="ECO:0007669"/>
    <property type="project" value="UniProtKB-KW"/>
</dbReference>
<evidence type="ECO:0000256" key="6">
    <source>
        <dbReference type="ARBA" id="ARBA00023004"/>
    </source>
</evidence>
<dbReference type="GO" id="GO:0009055">
    <property type="term" value="F:electron transfer activity"/>
    <property type="evidence" value="ECO:0007669"/>
    <property type="project" value="InterPro"/>
</dbReference>
<evidence type="ECO:0000313" key="11">
    <source>
        <dbReference type="Proteomes" id="UP000471031"/>
    </source>
</evidence>
<dbReference type="GO" id="GO:0046872">
    <property type="term" value="F:metal ion binding"/>
    <property type="evidence" value="ECO:0007669"/>
    <property type="project" value="UniProtKB-KW"/>
</dbReference>